<keyword evidence="2" id="KW-1185">Reference proteome</keyword>
<dbReference type="AlphaFoldDB" id="A0A427U8E4"/>
<accession>A0A427U8E4</accession>
<gene>
    <name evidence="1" type="ORF">EJA03_02210</name>
</gene>
<dbReference type="Pfam" id="PF07369">
    <property type="entry name" value="DUF1488"/>
    <property type="match status" value="1"/>
</dbReference>
<protein>
    <submittedName>
        <fullName evidence="1">DUF1488 domain-containing protein</fullName>
    </submittedName>
</protein>
<sequence length="88" mass="9869">MNQSILFSDIHSWDEDKQAVLFSAQRSGALIQCQISKKVLESIAGCSLNGEQQILEAFSMLRFDIEELTEQLIEDEAFNDQGMVEVAS</sequence>
<dbReference type="EMBL" id="RSFA01000004">
    <property type="protein sequence ID" value="RSD32782.1"/>
    <property type="molecule type" value="Genomic_DNA"/>
</dbReference>
<evidence type="ECO:0000313" key="2">
    <source>
        <dbReference type="Proteomes" id="UP000269041"/>
    </source>
</evidence>
<dbReference type="Proteomes" id="UP000269041">
    <property type="component" value="Unassembled WGS sequence"/>
</dbReference>
<dbReference type="OrthoDB" id="6465020at2"/>
<name>A0A427U8E4_9VIBR</name>
<dbReference type="InterPro" id="IPR009962">
    <property type="entry name" value="DUF1488"/>
</dbReference>
<dbReference type="Gene3D" id="3.30.160.140">
    <property type="entry name" value="Shew3726-like"/>
    <property type="match status" value="1"/>
</dbReference>
<dbReference type="SUPFAM" id="SSF160272">
    <property type="entry name" value="Shew3726-like"/>
    <property type="match status" value="1"/>
</dbReference>
<organism evidence="1 2">
    <name type="scientific">Vibrio pectenicida</name>
    <dbReference type="NCBI Taxonomy" id="62763"/>
    <lineage>
        <taxon>Bacteria</taxon>
        <taxon>Pseudomonadati</taxon>
        <taxon>Pseudomonadota</taxon>
        <taxon>Gammaproteobacteria</taxon>
        <taxon>Vibrionales</taxon>
        <taxon>Vibrionaceae</taxon>
        <taxon>Vibrio</taxon>
    </lineage>
</organism>
<proteinExistence type="predicted"/>
<dbReference type="InterPro" id="IPR036692">
    <property type="entry name" value="Shew3726-like_sf"/>
</dbReference>
<evidence type="ECO:0000313" key="1">
    <source>
        <dbReference type="EMBL" id="RSD32782.1"/>
    </source>
</evidence>
<dbReference type="RefSeq" id="WP_125319608.1">
    <property type="nucleotide sequence ID" value="NZ_AP024889.1"/>
</dbReference>
<reference evidence="1 2" key="1">
    <citation type="submission" date="2018-12" db="EMBL/GenBank/DDBJ databases">
        <title>Genomic taxonomy of the Vibrionaceae family.</title>
        <authorList>
            <person name="Gomez-Gil B."/>
            <person name="Enciso-Ibarra K."/>
        </authorList>
    </citation>
    <scope>NUCLEOTIDE SEQUENCE [LARGE SCALE GENOMIC DNA]</scope>
    <source>
        <strain evidence="1 2">CAIM 594</strain>
    </source>
</reference>
<comment type="caution">
    <text evidence="1">The sequence shown here is derived from an EMBL/GenBank/DDBJ whole genome shotgun (WGS) entry which is preliminary data.</text>
</comment>